<dbReference type="Pfam" id="PF03810">
    <property type="entry name" value="IBN_N"/>
    <property type="match status" value="1"/>
</dbReference>
<name>A0A7R9T9Y0_9VIRI</name>
<feature type="domain" description="Importin N-terminal" evidence="9">
    <location>
        <begin position="26"/>
        <end position="106"/>
    </location>
</feature>
<dbReference type="Pfam" id="PF13513">
    <property type="entry name" value="HEAT_EZ"/>
    <property type="match status" value="1"/>
</dbReference>
<evidence type="ECO:0000313" key="10">
    <source>
        <dbReference type="EMBL" id="CAD8229620.1"/>
    </source>
</evidence>
<evidence type="ECO:0000256" key="5">
    <source>
        <dbReference type="ARBA" id="ARBA00022490"/>
    </source>
</evidence>
<evidence type="ECO:0000256" key="4">
    <source>
        <dbReference type="ARBA" id="ARBA00022448"/>
    </source>
</evidence>
<keyword evidence="6" id="KW-0677">Repeat</keyword>
<evidence type="ECO:0000256" key="1">
    <source>
        <dbReference type="ARBA" id="ARBA00004259"/>
    </source>
</evidence>
<gene>
    <name evidence="10" type="ORF">PCOL08062_LOCUS1074</name>
</gene>
<dbReference type="PROSITE" id="PS50166">
    <property type="entry name" value="IMPORTIN_B_NT"/>
    <property type="match status" value="1"/>
</dbReference>
<dbReference type="PANTHER" id="PTHR10527">
    <property type="entry name" value="IMPORTIN BETA"/>
    <property type="match status" value="1"/>
</dbReference>
<evidence type="ECO:0000256" key="2">
    <source>
        <dbReference type="ARBA" id="ARBA00004496"/>
    </source>
</evidence>
<protein>
    <recommendedName>
        <fullName evidence="9">Importin N-terminal domain-containing protein</fullName>
    </recommendedName>
</protein>
<keyword evidence="8" id="KW-0539">Nucleus</keyword>
<evidence type="ECO:0000256" key="6">
    <source>
        <dbReference type="ARBA" id="ARBA00022737"/>
    </source>
</evidence>
<dbReference type="InterPro" id="IPR011989">
    <property type="entry name" value="ARM-like"/>
</dbReference>
<comment type="subcellular location">
    <subcellularLocation>
        <location evidence="2">Cytoplasm</location>
    </subcellularLocation>
    <subcellularLocation>
        <location evidence="1">Nucleus envelope</location>
    </subcellularLocation>
</comment>
<dbReference type="GO" id="GO:0006606">
    <property type="term" value="P:protein import into nucleus"/>
    <property type="evidence" value="ECO:0007669"/>
    <property type="project" value="InterPro"/>
</dbReference>
<reference evidence="10" key="1">
    <citation type="submission" date="2021-01" db="EMBL/GenBank/DDBJ databases">
        <authorList>
            <person name="Corre E."/>
            <person name="Pelletier E."/>
            <person name="Niang G."/>
            <person name="Scheremetjew M."/>
            <person name="Finn R."/>
            <person name="Kale V."/>
            <person name="Holt S."/>
            <person name="Cochrane G."/>
            <person name="Meng A."/>
            <person name="Brown T."/>
            <person name="Cohen L."/>
        </authorList>
    </citation>
    <scope>NUCLEOTIDE SEQUENCE</scope>
    <source>
        <strain evidence="10">CCMP1413</strain>
    </source>
</reference>
<keyword evidence="7" id="KW-0653">Protein transport</keyword>
<evidence type="ECO:0000256" key="3">
    <source>
        <dbReference type="ARBA" id="ARBA00010907"/>
    </source>
</evidence>
<dbReference type="SMART" id="SM00913">
    <property type="entry name" value="IBN_N"/>
    <property type="match status" value="1"/>
</dbReference>
<dbReference type="GO" id="GO:0005737">
    <property type="term" value="C:cytoplasm"/>
    <property type="evidence" value="ECO:0007669"/>
    <property type="project" value="UniProtKB-SubCell"/>
</dbReference>
<comment type="similarity">
    <text evidence="3">Belongs to the importin beta family. Importin beta-1 subfamily.</text>
</comment>
<dbReference type="AlphaFoldDB" id="A0A7R9T9Y0"/>
<dbReference type="InterPro" id="IPR058584">
    <property type="entry name" value="IMB1_TNPO1-like_TPR"/>
</dbReference>
<dbReference type="InterPro" id="IPR000225">
    <property type="entry name" value="Armadillo"/>
</dbReference>
<dbReference type="InterPro" id="IPR001494">
    <property type="entry name" value="Importin-beta_N"/>
</dbReference>
<organism evidence="10">
    <name type="scientific">Prasinoderma coloniale</name>
    <dbReference type="NCBI Taxonomy" id="156133"/>
    <lineage>
        <taxon>Eukaryota</taxon>
        <taxon>Viridiplantae</taxon>
        <taxon>Prasinodermophyta</taxon>
        <taxon>Prasinodermophyceae</taxon>
        <taxon>Prasinodermales</taxon>
        <taxon>Prasinodermaceae</taxon>
        <taxon>Prasinoderma</taxon>
    </lineage>
</organism>
<dbReference type="SUPFAM" id="SSF48371">
    <property type="entry name" value="ARM repeat"/>
    <property type="match status" value="1"/>
</dbReference>
<dbReference type="FunFam" id="1.25.10.10:FF:000027">
    <property type="entry name" value="Importin subunit beta-1"/>
    <property type="match status" value="1"/>
</dbReference>
<dbReference type="Pfam" id="PF25574">
    <property type="entry name" value="TPR_IMB1"/>
    <property type="match status" value="1"/>
</dbReference>
<evidence type="ECO:0000256" key="8">
    <source>
        <dbReference type="ARBA" id="ARBA00023242"/>
    </source>
</evidence>
<dbReference type="GO" id="GO:0005635">
    <property type="term" value="C:nuclear envelope"/>
    <property type="evidence" value="ECO:0007669"/>
    <property type="project" value="UniProtKB-SubCell"/>
</dbReference>
<dbReference type="InterPro" id="IPR040122">
    <property type="entry name" value="Importin_beta"/>
</dbReference>
<dbReference type="EMBL" id="HBDZ01001348">
    <property type="protein sequence ID" value="CAD8229620.1"/>
    <property type="molecule type" value="Transcribed_RNA"/>
</dbReference>
<keyword evidence="4" id="KW-0813">Transport</keyword>
<dbReference type="GO" id="GO:0031267">
    <property type="term" value="F:small GTPase binding"/>
    <property type="evidence" value="ECO:0007669"/>
    <property type="project" value="InterPro"/>
</dbReference>
<accession>A0A7R9T9Y0</accession>
<dbReference type="Gene3D" id="1.25.10.10">
    <property type="entry name" value="Leucine-rich Repeat Variant"/>
    <property type="match status" value="1"/>
</dbReference>
<dbReference type="SMART" id="SM00185">
    <property type="entry name" value="ARM"/>
    <property type="match status" value="5"/>
</dbReference>
<evidence type="ECO:0000259" key="9">
    <source>
        <dbReference type="PROSITE" id="PS50166"/>
    </source>
</evidence>
<sequence>MAAAGFDVTAALRAAQDANIAVRQQAEATLKQFQETAYPQFMQTMCTHLAGEENPVETRQLAGLLLKNTLTAKDEARRAEAQQKWSTLDQQGRTGVKQMMVTTLGSPNRPAASTAAQVVSKIAAIEFPHKMWPELVPNLLYNMNEGQASLTPEQGKNLKQGTLEALGYICEEVADPDVMDQASVNSMLTAIMEGMRKEMHADVRVAATIALNNALEFAHHNFEVERERDYVMQGLCDCTGAPEAKLREEAFLCLVNIVGSYYKHMQTYLAKIFEISSRSIKQDEQDVMLAAIELWVTFAQEEIEIQEEIQEIQEGGAESQPPVLLKFIEQALASMVPLLLANLTKQDEHDEDDDEWNESKASARCLGLVSECAGDAVVPLVLPYVQEGLTKPDWRAKEAATMAFSQILEGPAPATLQPLVQQALPVMLQALKDPNIMVKDSTAWTIGRICEVLHGFDPPVLNAAAIEQLLRELLPVINDTPSVAEKVCWAIHQLAAGFTDASPLTPFFYDVAKALLATADRPVERQSRLRTTAYETLNELITVCADDCLPLVQQLLPAIMQKLEGTFAMQVATNEQREEQSELQGLLSGVLAIIMQKLSAKPQTAGVVRQSADKLMELFLRVFACRSASVHEEAMLAIGQLADAIEGDFLKHMNTFYPYLETGLKNFGEYQVCALTVGVVSDLTRALEKDLLPYCDGIIMQLLKNLESNDLHRSVKPAIISCFGDIALAIGTEFEKYLPYVLNTLKSASVLAMSEDDDLYDFVIALRQGIFEAYSAILQAFTGSGKLQHLQVCIEPCLEFMQRVYADSATRDEDVNKAALGVLGDMASAMGKGAAPAFQSRQPFIQAIINDFGSGEHAETARWAQSVITQACS</sequence>
<keyword evidence="5" id="KW-0963">Cytoplasm</keyword>
<evidence type="ECO:0000256" key="7">
    <source>
        <dbReference type="ARBA" id="ARBA00022927"/>
    </source>
</evidence>
<dbReference type="InterPro" id="IPR016024">
    <property type="entry name" value="ARM-type_fold"/>
</dbReference>
<proteinExistence type="inferred from homology"/>